<evidence type="ECO:0000313" key="10">
    <source>
        <dbReference type="EMBL" id="GAA1137955.1"/>
    </source>
</evidence>
<keyword evidence="6 7" id="KW-0067">ATP-binding</keyword>
<dbReference type="PROSITE" id="PS00107">
    <property type="entry name" value="PROTEIN_KINASE_ATP"/>
    <property type="match status" value="1"/>
</dbReference>
<dbReference type="Gene3D" id="3.30.200.20">
    <property type="entry name" value="Phosphorylase Kinase, domain 1"/>
    <property type="match status" value="1"/>
</dbReference>
<evidence type="ECO:0000256" key="3">
    <source>
        <dbReference type="ARBA" id="ARBA00022679"/>
    </source>
</evidence>
<comment type="caution">
    <text evidence="10">The sequence shown here is derived from an EMBL/GenBank/DDBJ whole genome shotgun (WGS) entry which is preliminary data.</text>
</comment>
<evidence type="ECO:0000313" key="11">
    <source>
        <dbReference type="Proteomes" id="UP001499979"/>
    </source>
</evidence>
<feature type="region of interest" description="Disordered" evidence="8">
    <location>
        <begin position="336"/>
        <end position="392"/>
    </location>
</feature>
<evidence type="ECO:0000256" key="2">
    <source>
        <dbReference type="ARBA" id="ARBA00022527"/>
    </source>
</evidence>
<dbReference type="Gene3D" id="1.10.510.10">
    <property type="entry name" value="Transferase(Phosphotransferase) domain 1"/>
    <property type="match status" value="1"/>
</dbReference>
<evidence type="ECO:0000256" key="7">
    <source>
        <dbReference type="PROSITE-ProRule" id="PRU10141"/>
    </source>
</evidence>
<dbReference type="PANTHER" id="PTHR43289">
    <property type="entry name" value="MITOGEN-ACTIVATED PROTEIN KINASE KINASE KINASE 20-RELATED"/>
    <property type="match status" value="1"/>
</dbReference>
<evidence type="ECO:0000256" key="6">
    <source>
        <dbReference type="ARBA" id="ARBA00022840"/>
    </source>
</evidence>
<evidence type="ECO:0000256" key="8">
    <source>
        <dbReference type="SAM" id="MobiDB-lite"/>
    </source>
</evidence>
<evidence type="ECO:0000256" key="5">
    <source>
        <dbReference type="ARBA" id="ARBA00022777"/>
    </source>
</evidence>
<sequence length="483" mass="50270">MPPEIIAGRYHVERPIGRGGMGTVWLCRDEVLGRQVAVKQVGLMPGESAPDLARALREARSSAALHHPHVVSVFDAVEADRHIWLVMEYVPGSTLSELIDREGRLDPARVASIGAQVADGLAAAHERGTIHRDVKPGNVLIDGDVAKISDFGIARTDGDAQLTQSGLLTGTPLYFSPQLARGESPTPADDVWALGATLYAAVEGAAPAEDRGNAIATLTAIAETRPAPPAHAGFLADAIGRMLDPDPVSRWSMADAAHALARLHEQHRAPGTLETAAPSPEPTPEPAPSPEPTATTATTAAAPPPGPERHRSRWPLAVGLVLLLLVAGIAAAVALRPDDPSGTPAAGRSPSAARSPSGTPSTATATATVTTTATPSAEESPPAAEPAAGGPEQAVETYYGLLPDDTEGAWRMLGPTARDSSGGYDDYAAFWDGIDSVEVGPTSLDGDIVTVELTYDGADSETRRLRMEQRGSGWIIAEDLRTG</sequence>
<dbReference type="EMBL" id="BAAAJE010000006">
    <property type="protein sequence ID" value="GAA1137955.1"/>
    <property type="molecule type" value="Genomic_DNA"/>
</dbReference>
<keyword evidence="5" id="KW-0418">Kinase</keyword>
<dbReference type="InterPro" id="IPR017441">
    <property type="entry name" value="Protein_kinase_ATP_BS"/>
</dbReference>
<name>A0ABN1UBY1_9ACTN</name>
<dbReference type="PANTHER" id="PTHR43289:SF6">
    <property type="entry name" value="SERINE_THREONINE-PROTEIN KINASE NEKL-3"/>
    <property type="match status" value="1"/>
</dbReference>
<feature type="region of interest" description="Disordered" evidence="8">
    <location>
        <begin position="272"/>
        <end position="311"/>
    </location>
</feature>
<keyword evidence="3" id="KW-0808">Transferase</keyword>
<keyword evidence="2" id="KW-0723">Serine/threonine-protein kinase</keyword>
<accession>A0ABN1UBY1</accession>
<reference evidence="10 11" key="1">
    <citation type="journal article" date="2019" name="Int. J. Syst. Evol. Microbiol.">
        <title>The Global Catalogue of Microorganisms (GCM) 10K type strain sequencing project: providing services to taxonomists for standard genome sequencing and annotation.</title>
        <authorList>
            <consortium name="The Broad Institute Genomics Platform"/>
            <consortium name="The Broad Institute Genome Sequencing Center for Infectious Disease"/>
            <person name="Wu L."/>
            <person name="Ma J."/>
        </authorList>
    </citation>
    <scope>NUCLEOTIDE SEQUENCE [LARGE SCALE GENOMIC DNA]</scope>
    <source>
        <strain evidence="10 11">JCM 11813</strain>
    </source>
</reference>
<dbReference type="EC" id="2.7.11.1" evidence="1"/>
<dbReference type="SUPFAM" id="SSF56112">
    <property type="entry name" value="Protein kinase-like (PK-like)"/>
    <property type="match status" value="1"/>
</dbReference>
<dbReference type="InterPro" id="IPR000719">
    <property type="entry name" value="Prot_kinase_dom"/>
</dbReference>
<organism evidence="10 11">
    <name type="scientific">Nocardioides aquiterrae</name>
    <dbReference type="NCBI Taxonomy" id="203799"/>
    <lineage>
        <taxon>Bacteria</taxon>
        <taxon>Bacillati</taxon>
        <taxon>Actinomycetota</taxon>
        <taxon>Actinomycetes</taxon>
        <taxon>Propionibacteriales</taxon>
        <taxon>Nocardioidaceae</taxon>
        <taxon>Nocardioides</taxon>
    </lineage>
</organism>
<keyword evidence="4 7" id="KW-0547">Nucleotide-binding</keyword>
<proteinExistence type="predicted"/>
<dbReference type="Proteomes" id="UP001499979">
    <property type="component" value="Unassembled WGS sequence"/>
</dbReference>
<feature type="domain" description="Protein kinase" evidence="9">
    <location>
        <begin position="10"/>
        <end position="261"/>
    </location>
</feature>
<dbReference type="RefSeq" id="WP_343907095.1">
    <property type="nucleotide sequence ID" value="NZ_BAAAJE010000006.1"/>
</dbReference>
<evidence type="ECO:0000259" key="9">
    <source>
        <dbReference type="PROSITE" id="PS50011"/>
    </source>
</evidence>
<feature type="compositionally biased region" description="Pro residues" evidence="8">
    <location>
        <begin position="279"/>
        <end position="291"/>
    </location>
</feature>
<dbReference type="SMART" id="SM00220">
    <property type="entry name" value="S_TKc"/>
    <property type="match status" value="1"/>
</dbReference>
<evidence type="ECO:0000256" key="1">
    <source>
        <dbReference type="ARBA" id="ARBA00012513"/>
    </source>
</evidence>
<evidence type="ECO:0000256" key="4">
    <source>
        <dbReference type="ARBA" id="ARBA00022741"/>
    </source>
</evidence>
<dbReference type="PROSITE" id="PS50011">
    <property type="entry name" value="PROTEIN_KINASE_DOM"/>
    <property type="match status" value="1"/>
</dbReference>
<dbReference type="CDD" id="cd14014">
    <property type="entry name" value="STKc_PknB_like"/>
    <property type="match status" value="1"/>
</dbReference>
<feature type="compositionally biased region" description="Low complexity" evidence="8">
    <location>
        <begin position="292"/>
        <end position="301"/>
    </location>
</feature>
<dbReference type="InterPro" id="IPR011009">
    <property type="entry name" value="Kinase-like_dom_sf"/>
</dbReference>
<dbReference type="Pfam" id="PF00069">
    <property type="entry name" value="Pkinase"/>
    <property type="match status" value="1"/>
</dbReference>
<protein>
    <recommendedName>
        <fullName evidence="1">non-specific serine/threonine protein kinase</fullName>
        <ecNumber evidence="1">2.7.11.1</ecNumber>
    </recommendedName>
</protein>
<keyword evidence="11" id="KW-1185">Reference proteome</keyword>
<gene>
    <name evidence="10" type="ORF">GCM10009606_17290</name>
</gene>
<feature type="binding site" evidence="7">
    <location>
        <position position="39"/>
    </location>
    <ligand>
        <name>ATP</name>
        <dbReference type="ChEBI" id="CHEBI:30616"/>
    </ligand>
</feature>